<dbReference type="EMBL" id="JXXN02000184">
    <property type="protein sequence ID" value="THD28305.1"/>
    <property type="molecule type" value="Genomic_DNA"/>
</dbReference>
<reference evidence="1" key="1">
    <citation type="submission" date="2019-03" db="EMBL/GenBank/DDBJ databases">
        <title>Improved annotation for the trematode Fasciola hepatica.</title>
        <authorList>
            <person name="Choi Y.-J."/>
            <person name="Martin J."/>
            <person name="Mitreva M."/>
        </authorList>
    </citation>
    <scope>NUCLEOTIDE SEQUENCE [LARGE SCALE GENOMIC DNA]</scope>
</reference>
<evidence type="ECO:0000313" key="1">
    <source>
        <dbReference type="EMBL" id="THD28305.1"/>
    </source>
</evidence>
<proteinExistence type="predicted"/>
<dbReference type="AlphaFoldDB" id="A0A4E0RKH1"/>
<organism evidence="1 2">
    <name type="scientific">Fasciola hepatica</name>
    <name type="common">Liver fluke</name>
    <dbReference type="NCBI Taxonomy" id="6192"/>
    <lineage>
        <taxon>Eukaryota</taxon>
        <taxon>Metazoa</taxon>
        <taxon>Spiralia</taxon>
        <taxon>Lophotrochozoa</taxon>
        <taxon>Platyhelminthes</taxon>
        <taxon>Trematoda</taxon>
        <taxon>Digenea</taxon>
        <taxon>Plagiorchiida</taxon>
        <taxon>Echinostomata</taxon>
        <taxon>Echinostomatoidea</taxon>
        <taxon>Fasciolidae</taxon>
        <taxon>Fasciola</taxon>
    </lineage>
</organism>
<keyword evidence="2" id="KW-1185">Reference proteome</keyword>
<dbReference type="Proteomes" id="UP000230066">
    <property type="component" value="Unassembled WGS sequence"/>
</dbReference>
<sequence>MVHWAFYELRGRPCEELVKGKGAILSIEFHETENWPYPTSGTRWQLHFFTFCSRWCRVTQVSCGGTKTYSTIGWVKFIKSNSAVIVTGRFGKDMAAQQQNYPHFCLYLSTRVTDSEFHDGCLLSGSLQRGNRRRGVWETTHYAFVQRTEMTGK</sequence>
<accession>A0A4E0RKH1</accession>
<evidence type="ECO:0000313" key="2">
    <source>
        <dbReference type="Proteomes" id="UP000230066"/>
    </source>
</evidence>
<name>A0A4E0RKH1_FASHE</name>
<gene>
    <name evidence="1" type="ORF">D915_000938</name>
</gene>
<protein>
    <submittedName>
        <fullName evidence="1">Uncharacterized protein</fullName>
    </submittedName>
</protein>
<comment type="caution">
    <text evidence="1">The sequence shown here is derived from an EMBL/GenBank/DDBJ whole genome shotgun (WGS) entry which is preliminary data.</text>
</comment>